<dbReference type="GO" id="GO:0006189">
    <property type="term" value="P:'de novo' IMP biosynthetic process"/>
    <property type="evidence" value="ECO:0007669"/>
    <property type="project" value="UniProtKB-UniRule"/>
</dbReference>
<reference evidence="16" key="1">
    <citation type="submission" date="2018-07" db="EMBL/GenBank/DDBJ databases">
        <title>Genome assembly of strain Ka43.</title>
        <authorList>
            <person name="Kukolya J."/>
            <person name="Nagy I."/>
            <person name="Horvath B."/>
            <person name="Toth A."/>
        </authorList>
    </citation>
    <scope>NUCLEOTIDE SEQUENCE</scope>
    <source>
        <strain evidence="16">KB43</strain>
    </source>
</reference>
<comment type="pathway">
    <text evidence="1 13">Purine metabolism; IMP biosynthesis via de novo pathway; 5-amino-1-(5-phospho-D-ribosyl)imidazole from N(2)-formyl-N(1)-(5-phospho-D-ribosyl)glycinamide: step 2/2.</text>
</comment>
<comment type="similarity">
    <text evidence="2 13">Belongs to the AIR synthase family.</text>
</comment>
<dbReference type="FunFam" id="3.90.650.10:FF:000001">
    <property type="entry name" value="Phosphoribosylformylglycinamidine cyclo-ligase"/>
    <property type="match status" value="1"/>
</dbReference>
<dbReference type="GO" id="GO:0046084">
    <property type="term" value="P:adenine biosynthetic process"/>
    <property type="evidence" value="ECO:0007669"/>
    <property type="project" value="TreeGrafter"/>
</dbReference>
<evidence type="ECO:0000256" key="5">
    <source>
        <dbReference type="ARBA" id="ARBA00022598"/>
    </source>
</evidence>
<evidence type="ECO:0000256" key="4">
    <source>
        <dbReference type="ARBA" id="ARBA00020367"/>
    </source>
</evidence>
<evidence type="ECO:0000259" key="15">
    <source>
        <dbReference type="Pfam" id="PF02769"/>
    </source>
</evidence>
<dbReference type="SUPFAM" id="SSF56042">
    <property type="entry name" value="PurM C-terminal domain-like"/>
    <property type="match status" value="1"/>
</dbReference>
<keyword evidence="5 13" id="KW-0436">Ligase</keyword>
<keyword evidence="13" id="KW-0963">Cytoplasm</keyword>
<evidence type="ECO:0000256" key="3">
    <source>
        <dbReference type="ARBA" id="ARBA00013047"/>
    </source>
</evidence>
<keyword evidence="7 13" id="KW-0658">Purine biosynthesis</keyword>
<evidence type="ECO:0000256" key="11">
    <source>
        <dbReference type="ARBA" id="ARBA00033093"/>
    </source>
</evidence>
<dbReference type="AlphaFoldDB" id="A0A928YT01"/>
<evidence type="ECO:0000313" key="17">
    <source>
        <dbReference type="Proteomes" id="UP000652567"/>
    </source>
</evidence>
<evidence type="ECO:0000256" key="8">
    <source>
        <dbReference type="ARBA" id="ARBA00022840"/>
    </source>
</evidence>
<dbReference type="Proteomes" id="UP000652567">
    <property type="component" value="Unassembled WGS sequence"/>
</dbReference>
<evidence type="ECO:0000256" key="1">
    <source>
        <dbReference type="ARBA" id="ARBA00004686"/>
    </source>
</evidence>
<dbReference type="EC" id="6.3.3.1" evidence="3 13"/>
<proteinExistence type="inferred from homology"/>
<evidence type="ECO:0000256" key="2">
    <source>
        <dbReference type="ARBA" id="ARBA00010280"/>
    </source>
</evidence>
<dbReference type="Gene3D" id="3.30.1330.10">
    <property type="entry name" value="PurM-like, N-terminal domain"/>
    <property type="match status" value="1"/>
</dbReference>
<dbReference type="InterPro" id="IPR004733">
    <property type="entry name" value="PurM_cligase"/>
</dbReference>
<dbReference type="CDD" id="cd02196">
    <property type="entry name" value="PurM"/>
    <property type="match status" value="1"/>
</dbReference>
<dbReference type="GO" id="GO:0005829">
    <property type="term" value="C:cytosol"/>
    <property type="evidence" value="ECO:0007669"/>
    <property type="project" value="TreeGrafter"/>
</dbReference>
<sequence length="353" mass="37126">MSEQQSPTPSLSYKDAGVDIDAGEALVERIKGVAKRTRRPEVMAGLGGFAALCEIPKGYTEPVLVSGTDGVGTKLRLAMNLGKHDTIGIDLVAMCVNDLVVTGAEPLFFLDYYATGKLNVDVAAAVVSGIGDGCEQAGCSLVGGETAEMPGMYEGEDYDLAGFCVGVVEKSKIIDGSKVQAGDVLIALAASGPHSNGYSLIRKIIEVSNADLNQDCGGVSLADALMAPTRIYVKPVLELIRKSRVNALSHITGGGLLENIPRVLPDDCKAVIDASSWTLPPVFQWLQRSGNVVAREMYRTFNCGTGMILVIPADEKDNALKLLAEAGETAFVVGHIAKAQADEEQVELLGLSA</sequence>
<dbReference type="Pfam" id="PF02769">
    <property type="entry name" value="AIRS_C"/>
    <property type="match status" value="1"/>
</dbReference>
<dbReference type="HAMAP" id="MF_00741">
    <property type="entry name" value="AIRS"/>
    <property type="match status" value="1"/>
</dbReference>
<dbReference type="InterPro" id="IPR036676">
    <property type="entry name" value="PurM-like_C_sf"/>
</dbReference>
<evidence type="ECO:0000313" key="16">
    <source>
        <dbReference type="EMBL" id="MBE8716951.1"/>
    </source>
</evidence>
<dbReference type="PANTHER" id="PTHR10520:SF12">
    <property type="entry name" value="TRIFUNCTIONAL PURINE BIOSYNTHETIC PROTEIN ADENOSINE-3"/>
    <property type="match status" value="1"/>
</dbReference>
<dbReference type="RefSeq" id="WP_193908425.1">
    <property type="nucleotide sequence ID" value="NZ_PRDL01000001.1"/>
</dbReference>
<evidence type="ECO:0000259" key="14">
    <source>
        <dbReference type="Pfam" id="PF00586"/>
    </source>
</evidence>
<dbReference type="GO" id="GO:0004637">
    <property type="term" value="F:phosphoribosylamine-glycine ligase activity"/>
    <property type="evidence" value="ECO:0007669"/>
    <property type="project" value="TreeGrafter"/>
</dbReference>
<dbReference type="SUPFAM" id="SSF55326">
    <property type="entry name" value="PurM N-terminal domain-like"/>
    <property type="match status" value="1"/>
</dbReference>
<gene>
    <name evidence="13" type="primary">purM</name>
    <name evidence="16" type="ORF">C4F51_07070</name>
</gene>
<keyword evidence="17" id="KW-1185">Reference proteome</keyword>
<accession>A0A928YT01</accession>
<comment type="catalytic activity">
    <reaction evidence="12 13">
        <text>2-formamido-N(1)-(5-O-phospho-beta-D-ribosyl)acetamidine + ATP = 5-amino-1-(5-phospho-beta-D-ribosyl)imidazole + ADP + phosphate + H(+)</text>
        <dbReference type="Rhea" id="RHEA:23032"/>
        <dbReference type="ChEBI" id="CHEBI:15378"/>
        <dbReference type="ChEBI" id="CHEBI:30616"/>
        <dbReference type="ChEBI" id="CHEBI:43474"/>
        <dbReference type="ChEBI" id="CHEBI:137981"/>
        <dbReference type="ChEBI" id="CHEBI:147287"/>
        <dbReference type="ChEBI" id="CHEBI:456216"/>
        <dbReference type="EC" id="6.3.3.1"/>
    </reaction>
</comment>
<keyword evidence="6 13" id="KW-0547">Nucleotide-binding</keyword>
<name>A0A928YT01_9GAMM</name>
<evidence type="ECO:0000256" key="10">
    <source>
        <dbReference type="ARBA" id="ARBA00032931"/>
    </source>
</evidence>
<evidence type="ECO:0000256" key="7">
    <source>
        <dbReference type="ARBA" id="ARBA00022755"/>
    </source>
</evidence>
<dbReference type="InterPro" id="IPR016188">
    <property type="entry name" value="PurM-like_N"/>
</dbReference>
<evidence type="ECO:0000256" key="13">
    <source>
        <dbReference type="HAMAP-Rule" id="MF_00741"/>
    </source>
</evidence>
<comment type="caution">
    <text evidence="16">The sequence shown here is derived from an EMBL/GenBank/DDBJ whole genome shotgun (WGS) entry which is preliminary data.</text>
</comment>
<dbReference type="PANTHER" id="PTHR10520">
    <property type="entry name" value="TRIFUNCTIONAL PURINE BIOSYNTHETIC PROTEIN ADENOSINE-3-RELATED"/>
    <property type="match status" value="1"/>
</dbReference>
<comment type="subcellular location">
    <subcellularLocation>
        <location evidence="13">Cytoplasm</location>
    </subcellularLocation>
</comment>
<evidence type="ECO:0000256" key="12">
    <source>
        <dbReference type="ARBA" id="ARBA00049057"/>
    </source>
</evidence>
<dbReference type="FunFam" id="3.30.1330.10:FF:000001">
    <property type="entry name" value="Phosphoribosylformylglycinamidine cyclo-ligase"/>
    <property type="match status" value="1"/>
</dbReference>
<dbReference type="EMBL" id="PRDL01000001">
    <property type="protein sequence ID" value="MBE8716951.1"/>
    <property type="molecule type" value="Genomic_DNA"/>
</dbReference>
<dbReference type="InterPro" id="IPR036921">
    <property type="entry name" value="PurM-like_N_sf"/>
</dbReference>
<dbReference type="Pfam" id="PF00586">
    <property type="entry name" value="AIRS"/>
    <property type="match status" value="1"/>
</dbReference>
<feature type="domain" description="PurM-like N-terminal" evidence="14">
    <location>
        <begin position="62"/>
        <end position="168"/>
    </location>
</feature>
<dbReference type="Gene3D" id="3.90.650.10">
    <property type="entry name" value="PurM-like C-terminal domain"/>
    <property type="match status" value="1"/>
</dbReference>
<keyword evidence="8 13" id="KW-0067">ATP-binding</keyword>
<feature type="domain" description="PurM-like C-terminal" evidence="15">
    <location>
        <begin position="180"/>
        <end position="343"/>
    </location>
</feature>
<dbReference type="GO" id="GO:0005524">
    <property type="term" value="F:ATP binding"/>
    <property type="evidence" value="ECO:0007669"/>
    <property type="project" value="UniProtKB-KW"/>
</dbReference>
<evidence type="ECO:0000256" key="6">
    <source>
        <dbReference type="ARBA" id="ARBA00022741"/>
    </source>
</evidence>
<organism evidence="16 17">
    <name type="scientific">Cellvibrio polysaccharolyticus</name>
    <dbReference type="NCBI Taxonomy" id="2082724"/>
    <lineage>
        <taxon>Bacteria</taxon>
        <taxon>Pseudomonadati</taxon>
        <taxon>Pseudomonadota</taxon>
        <taxon>Gammaproteobacteria</taxon>
        <taxon>Cellvibrionales</taxon>
        <taxon>Cellvibrionaceae</taxon>
        <taxon>Cellvibrio</taxon>
    </lineage>
</organism>
<dbReference type="InterPro" id="IPR010918">
    <property type="entry name" value="PurM-like_C_dom"/>
</dbReference>
<protein>
    <recommendedName>
        <fullName evidence="4 13">Phosphoribosylformylglycinamidine cyclo-ligase</fullName>
        <ecNumber evidence="3 13">6.3.3.1</ecNumber>
    </recommendedName>
    <alternativeName>
        <fullName evidence="10 13">AIR synthase</fullName>
    </alternativeName>
    <alternativeName>
        <fullName evidence="11 13">AIRS</fullName>
    </alternativeName>
    <alternativeName>
        <fullName evidence="9 13">Phosphoribosyl-aminoimidazole synthetase</fullName>
    </alternativeName>
</protein>
<dbReference type="NCBIfam" id="TIGR00878">
    <property type="entry name" value="purM"/>
    <property type="match status" value="1"/>
</dbReference>
<dbReference type="GO" id="GO:0004641">
    <property type="term" value="F:phosphoribosylformylglycinamidine cyclo-ligase activity"/>
    <property type="evidence" value="ECO:0007669"/>
    <property type="project" value="UniProtKB-UniRule"/>
</dbReference>
<evidence type="ECO:0000256" key="9">
    <source>
        <dbReference type="ARBA" id="ARBA00031908"/>
    </source>
</evidence>